<dbReference type="AlphaFoldDB" id="A0A1J9PGC3"/>
<protein>
    <recommendedName>
        <fullName evidence="3">F-box domain-containing protein</fullName>
    </recommendedName>
</protein>
<dbReference type="EMBL" id="LGRN01000154">
    <property type="protein sequence ID" value="OJD15472.1"/>
    <property type="molecule type" value="Genomic_DNA"/>
</dbReference>
<reference evidence="1 2" key="1">
    <citation type="submission" date="2015-07" db="EMBL/GenBank/DDBJ databases">
        <title>Emmonsia species relationships and genome sequence.</title>
        <authorList>
            <consortium name="The Broad Institute Genomics Platform"/>
            <person name="Cuomo C.A."/>
            <person name="Munoz J.F."/>
            <person name="Imamovic A."/>
            <person name="Priest M.E."/>
            <person name="Young S."/>
            <person name="Clay O.K."/>
            <person name="McEwen J.G."/>
        </authorList>
    </citation>
    <scope>NUCLEOTIDE SEQUENCE [LARGE SCALE GENOMIC DNA]</scope>
    <source>
        <strain evidence="1 2">UAMH 9510</strain>
    </source>
</reference>
<keyword evidence="2" id="KW-1185">Reference proteome</keyword>
<organism evidence="1 2">
    <name type="scientific">Emergomyces pasteurianus Ep9510</name>
    <dbReference type="NCBI Taxonomy" id="1447872"/>
    <lineage>
        <taxon>Eukaryota</taxon>
        <taxon>Fungi</taxon>
        <taxon>Dikarya</taxon>
        <taxon>Ascomycota</taxon>
        <taxon>Pezizomycotina</taxon>
        <taxon>Eurotiomycetes</taxon>
        <taxon>Eurotiomycetidae</taxon>
        <taxon>Onygenales</taxon>
        <taxon>Ajellomycetaceae</taxon>
        <taxon>Emergomyces</taxon>
    </lineage>
</organism>
<dbReference type="STRING" id="1447872.A0A1J9PGC3"/>
<dbReference type="Proteomes" id="UP000182235">
    <property type="component" value="Unassembled WGS sequence"/>
</dbReference>
<sequence>MAKLTDLALELLDLIVSFIPSTDHTILFLNLCRVTKRFRFIFQPRLYYKFACPHRPPWRNVGSISDNEAYIGSTPKRPLITFTHSLISLPEAARNVREITIECFDDDYLYGSDEEYIEPPSPKMIDDLTNAVHSVTPFTNPDRQMHAQWVANIKDLKITAITALLLSRTPNLEYLSIVLDSKPLIELGYLLGNRTAYPDGSESPYCRNLKEVKTTCAQFRNGYRLQRVAPLLRFPALKTFRAEGLLSFSEYKDGGDMASPNFFDMESETLSISHLEIRTNKRHRGPNSGLCSSSMDAESLNSLVSACKSVQTFIYTGENPPCSVADGRKQVNACDILSALQSHKNTLEEVTVDLGSMNFRLMEEGFNDGFVFKSFAEFPRLRRLDMAYYSACGARHLPASLEHLIIRDCRSGVFEYIKGVATLGIPPCLRKIELGGFIMEYLYFQHWAEAESLEEACEKMVSTLKKTKLQLYFTAHHSPLDDPDANLVCGKRTTVYIDGNGFRTDTPNDIFTEVSW</sequence>
<proteinExistence type="predicted"/>
<evidence type="ECO:0000313" key="2">
    <source>
        <dbReference type="Proteomes" id="UP000182235"/>
    </source>
</evidence>
<dbReference type="VEuPathDB" id="FungiDB:AJ78_04268"/>
<evidence type="ECO:0000313" key="1">
    <source>
        <dbReference type="EMBL" id="OJD15472.1"/>
    </source>
</evidence>
<dbReference type="OrthoDB" id="2520703at2759"/>
<accession>A0A1J9PGC3</accession>
<name>A0A1J9PGC3_9EURO</name>
<gene>
    <name evidence="1" type="ORF">AJ78_04268</name>
</gene>
<comment type="caution">
    <text evidence="1">The sequence shown here is derived from an EMBL/GenBank/DDBJ whole genome shotgun (WGS) entry which is preliminary data.</text>
</comment>
<evidence type="ECO:0008006" key="3">
    <source>
        <dbReference type="Google" id="ProtNLM"/>
    </source>
</evidence>